<dbReference type="AlphaFoldDB" id="A0A226EXD4"/>
<accession>A0A226EXD4</accession>
<feature type="region of interest" description="Disordered" evidence="1">
    <location>
        <begin position="1"/>
        <end position="160"/>
    </location>
</feature>
<feature type="compositionally biased region" description="Low complexity" evidence="1">
    <location>
        <begin position="48"/>
        <end position="58"/>
    </location>
</feature>
<feature type="compositionally biased region" description="Polar residues" evidence="1">
    <location>
        <begin position="78"/>
        <end position="90"/>
    </location>
</feature>
<comment type="caution">
    <text evidence="2">The sequence shown here is derived from an EMBL/GenBank/DDBJ whole genome shotgun (WGS) entry which is preliminary data.</text>
</comment>
<organism evidence="2 3">
    <name type="scientific">Folsomia candida</name>
    <name type="common">Springtail</name>
    <dbReference type="NCBI Taxonomy" id="158441"/>
    <lineage>
        <taxon>Eukaryota</taxon>
        <taxon>Metazoa</taxon>
        <taxon>Ecdysozoa</taxon>
        <taxon>Arthropoda</taxon>
        <taxon>Hexapoda</taxon>
        <taxon>Collembola</taxon>
        <taxon>Entomobryomorpha</taxon>
        <taxon>Isotomoidea</taxon>
        <taxon>Isotomidae</taxon>
        <taxon>Proisotominae</taxon>
        <taxon>Folsomia</taxon>
    </lineage>
</organism>
<dbReference type="Proteomes" id="UP000198287">
    <property type="component" value="Unassembled WGS sequence"/>
</dbReference>
<evidence type="ECO:0000313" key="2">
    <source>
        <dbReference type="EMBL" id="OXA61850.1"/>
    </source>
</evidence>
<keyword evidence="3" id="KW-1185">Reference proteome</keyword>
<sequence length="389" mass="41549">MGPGSEKTVFTQPQNFPFIKKSGKTKNNLGKNSNYKKGSCISHDEFKGSSGSSSGSVSADETGKSSHSQSVRRKSGKDQTSNQNFTSSYPQYHAKSKPIAVKRSISHNEVGGGYTKPQSLPLPGGKQQHRSLARNSPVKGATISMSTTTPPLPVRPSSMTPPITTTLQQSLISTSPSPKGILGKTFYAGAKFETNPSCMVLPSPPNHWTAPCPIQRSQSQPSTPTIKSAPNVTQFTSINLTSLFGSPLDVTATETAKQSSTTAAKSFPGKVVMIQALVKNQAESDLSSDEELKEILNEGTKMKKAELDKKEASLVSTTTTVLQASPQTKKIVNSEDLKKALGMISSNSSTPVNPKMERSLDLTCHGSVTPLKNFKKMSDQLKSLMKVAA</sequence>
<name>A0A226EXD4_FOLCA</name>
<feature type="compositionally biased region" description="Polar residues" evidence="1">
    <location>
        <begin position="25"/>
        <end position="36"/>
    </location>
</feature>
<evidence type="ECO:0000313" key="3">
    <source>
        <dbReference type="Proteomes" id="UP000198287"/>
    </source>
</evidence>
<protein>
    <submittedName>
        <fullName evidence="2">Uncharacterized protein</fullName>
    </submittedName>
</protein>
<proteinExistence type="predicted"/>
<gene>
    <name evidence="2" type="ORF">Fcan01_02653</name>
</gene>
<dbReference type="EMBL" id="LNIX01000001">
    <property type="protein sequence ID" value="OXA61850.1"/>
    <property type="molecule type" value="Genomic_DNA"/>
</dbReference>
<evidence type="ECO:0000256" key="1">
    <source>
        <dbReference type="SAM" id="MobiDB-lite"/>
    </source>
</evidence>
<reference evidence="2 3" key="1">
    <citation type="submission" date="2015-12" db="EMBL/GenBank/DDBJ databases">
        <title>The genome of Folsomia candida.</title>
        <authorList>
            <person name="Faddeeva A."/>
            <person name="Derks M.F."/>
            <person name="Anvar Y."/>
            <person name="Smit S."/>
            <person name="Van Straalen N."/>
            <person name="Roelofs D."/>
        </authorList>
    </citation>
    <scope>NUCLEOTIDE SEQUENCE [LARGE SCALE GENOMIC DNA]</scope>
    <source>
        <strain evidence="2 3">VU population</strain>
        <tissue evidence="2">Whole body</tissue>
    </source>
</reference>